<keyword evidence="1" id="KW-0732">Signal</keyword>
<dbReference type="InParanoid" id="A0A2G4YSR4"/>
<dbReference type="OrthoDB" id="5432749at2"/>
<dbReference type="RefSeq" id="WP_099473480.1">
    <property type="nucleotide sequence ID" value="NZ_CP041025.1"/>
</dbReference>
<dbReference type="EMBL" id="PDEM01000024">
    <property type="protein sequence ID" value="PHZ84486.1"/>
    <property type="molecule type" value="Genomic_DNA"/>
</dbReference>
<name>A0A2G4YSR4_9PROT</name>
<feature type="signal peptide" evidence="1">
    <location>
        <begin position="1"/>
        <end position="22"/>
    </location>
</feature>
<evidence type="ECO:0000313" key="2">
    <source>
        <dbReference type="EMBL" id="PHZ84486.1"/>
    </source>
</evidence>
<evidence type="ECO:0000256" key="1">
    <source>
        <dbReference type="SAM" id="SignalP"/>
    </source>
</evidence>
<reference evidence="2 3" key="1">
    <citation type="submission" date="2017-10" db="EMBL/GenBank/DDBJ databases">
        <title>Frigbacter circumglobatus gen. nov. sp. nov., isolated from sediment cultured in situ.</title>
        <authorList>
            <person name="Zhao Z."/>
        </authorList>
    </citation>
    <scope>NUCLEOTIDE SEQUENCE [LARGE SCALE GENOMIC DNA]</scope>
    <source>
        <strain evidence="2 3">ZYL</strain>
    </source>
</reference>
<evidence type="ECO:0008006" key="4">
    <source>
        <dbReference type="Google" id="ProtNLM"/>
    </source>
</evidence>
<accession>A0A2G4YSR4</accession>
<organism evidence="2 3">
    <name type="scientific">Paremcibacter congregatus</name>
    <dbReference type="NCBI Taxonomy" id="2043170"/>
    <lineage>
        <taxon>Bacteria</taxon>
        <taxon>Pseudomonadati</taxon>
        <taxon>Pseudomonadota</taxon>
        <taxon>Alphaproteobacteria</taxon>
        <taxon>Emcibacterales</taxon>
        <taxon>Emcibacteraceae</taxon>
        <taxon>Paremcibacter</taxon>
    </lineage>
</organism>
<evidence type="ECO:0000313" key="3">
    <source>
        <dbReference type="Proteomes" id="UP000229730"/>
    </source>
</evidence>
<gene>
    <name evidence="2" type="ORF">CRD36_11820</name>
</gene>
<proteinExistence type="predicted"/>
<dbReference type="AlphaFoldDB" id="A0A2G4YSR4"/>
<sequence length="299" mass="32392">MFDKKVIAILGLLATISLPALGSDIIIDNAPGSANGNGGAFSYIGDGNANDHIGGSNFDVYNMTVNRSDAGLMTVRINTAFVDVNGVRQNSGRYYYGDLFMSTSGWNPTGNAADGYQQDDAFDTGTRWDHVYSLDQVRGNTGSFLDSTGGTLAALADYDLNASEQVCVKRHWKGWCKKYETQYTDRDNFDYGSDRKDYKSKHLYKVADSAAFDYGQGLTTGSVEANTGGNFLEFVFDVSGTDLASAEQIAFHWTMSCANDVIEGVVNLAQATRTPEPFAAGLLLVGLGGFSLLRRRRQS</sequence>
<comment type="caution">
    <text evidence="2">The sequence shown here is derived from an EMBL/GenBank/DDBJ whole genome shotgun (WGS) entry which is preliminary data.</text>
</comment>
<protein>
    <recommendedName>
        <fullName evidence="4">PEP-CTERM protein-sorting domain-containing protein</fullName>
    </recommendedName>
</protein>
<dbReference type="Proteomes" id="UP000229730">
    <property type="component" value="Unassembled WGS sequence"/>
</dbReference>
<dbReference type="NCBIfam" id="TIGR02595">
    <property type="entry name" value="PEP_CTERM"/>
    <property type="match status" value="1"/>
</dbReference>
<dbReference type="InterPro" id="IPR013424">
    <property type="entry name" value="Ice-binding_C"/>
</dbReference>
<feature type="chain" id="PRO_5013787766" description="PEP-CTERM protein-sorting domain-containing protein" evidence="1">
    <location>
        <begin position="23"/>
        <end position="299"/>
    </location>
</feature>
<keyword evidence="3" id="KW-1185">Reference proteome</keyword>